<protein>
    <submittedName>
        <fullName evidence="1">Uncharacterized protein</fullName>
    </submittedName>
</protein>
<proteinExistence type="predicted"/>
<reference evidence="2" key="1">
    <citation type="journal article" date="2024" name="Proc. Natl. Acad. Sci. U.S.A.">
        <title>Extraordinary preservation of gene collinearity over three hundred million years revealed in homosporous lycophytes.</title>
        <authorList>
            <person name="Li C."/>
            <person name="Wickell D."/>
            <person name="Kuo L.Y."/>
            <person name="Chen X."/>
            <person name="Nie B."/>
            <person name="Liao X."/>
            <person name="Peng D."/>
            <person name="Ji J."/>
            <person name="Jenkins J."/>
            <person name="Williams M."/>
            <person name="Shu S."/>
            <person name="Plott C."/>
            <person name="Barry K."/>
            <person name="Rajasekar S."/>
            <person name="Grimwood J."/>
            <person name="Han X."/>
            <person name="Sun S."/>
            <person name="Hou Z."/>
            <person name="He W."/>
            <person name="Dai G."/>
            <person name="Sun C."/>
            <person name="Schmutz J."/>
            <person name="Leebens-Mack J.H."/>
            <person name="Li F.W."/>
            <person name="Wang L."/>
        </authorList>
    </citation>
    <scope>NUCLEOTIDE SEQUENCE [LARGE SCALE GENOMIC DNA]</scope>
    <source>
        <strain evidence="2">cv. PW_Plant_1</strain>
    </source>
</reference>
<dbReference type="EMBL" id="CM055096">
    <property type="protein sequence ID" value="KAJ7554882.1"/>
    <property type="molecule type" value="Genomic_DNA"/>
</dbReference>
<comment type="caution">
    <text evidence="1">The sequence shown here is derived from an EMBL/GenBank/DDBJ whole genome shotgun (WGS) entry which is preliminary data.</text>
</comment>
<keyword evidence="2" id="KW-1185">Reference proteome</keyword>
<accession>A0ACC2DLI1</accession>
<name>A0ACC2DLI1_DIPCM</name>
<organism evidence="1 2">
    <name type="scientific">Diphasiastrum complanatum</name>
    <name type="common">Issler's clubmoss</name>
    <name type="synonym">Lycopodium complanatum</name>
    <dbReference type="NCBI Taxonomy" id="34168"/>
    <lineage>
        <taxon>Eukaryota</taxon>
        <taxon>Viridiplantae</taxon>
        <taxon>Streptophyta</taxon>
        <taxon>Embryophyta</taxon>
        <taxon>Tracheophyta</taxon>
        <taxon>Lycopodiopsida</taxon>
        <taxon>Lycopodiales</taxon>
        <taxon>Lycopodiaceae</taxon>
        <taxon>Lycopodioideae</taxon>
        <taxon>Diphasiastrum</taxon>
    </lineage>
</organism>
<gene>
    <name evidence="1" type="ORF">O6H91_05G014100</name>
</gene>
<sequence>MRICSTTASVTPEHIRSNPSYTTPEVESRLEKRRRFARRRQAKHKVLKSLFHVESRTMEMGNVADLVQEVSHVETSSTFQITPSIGSEINVGILKQECTLQ</sequence>
<evidence type="ECO:0000313" key="1">
    <source>
        <dbReference type="EMBL" id="KAJ7554882.1"/>
    </source>
</evidence>
<dbReference type="Proteomes" id="UP001162992">
    <property type="component" value="Chromosome 5"/>
</dbReference>
<evidence type="ECO:0000313" key="2">
    <source>
        <dbReference type="Proteomes" id="UP001162992"/>
    </source>
</evidence>